<dbReference type="SUPFAM" id="SSF56801">
    <property type="entry name" value="Acetyl-CoA synthetase-like"/>
    <property type="match status" value="1"/>
</dbReference>
<dbReference type="KEGG" id="spph:KFK14_21475"/>
<dbReference type="GO" id="GO:0016877">
    <property type="term" value="F:ligase activity, forming carbon-sulfur bonds"/>
    <property type="evidence" value="ECO:0007669"/>
    <property type="project" value="UniProtKB-ARBA"/>
</dbReference>
<dbReference type="Pfam" id="PF00501">
    <property type="entry name" value="AMP-binding"/>
    <property type="match status" value="1"/>
</dbReference>
<dbReference type="PANTHER" id="PTHR43767">
    <property type="entry name" value="LONG-CHAIN-FATTY-ACID--COA LIGASE"/>
    <property type="match status" value="1"/>
</dbReference>
<sequence length="506" mass="55580">MAQAVRCHRDRVAIIHGPRRLTFGEAWERGVRLANALLGLGLGPGDRVASLEDNCIEAADLIQACAIANLVRVPLYARNAQEAHQHMIANTGCRAVVVSSHYAHEIAAIRGALPDVEHVIVRDDSYEGWLASQSVIEPAVDIKPDDYVVIRHTGGTTGQPKAVAYSHRSWLAACRDWFYIFPQVLADDRCLHVGPISHGSGYQYLPVWLAGGCNVLMDHFDVARALDLIERERIAFCQVAATMLRAILDFPGSADRDYSSLKCVLVGTAPIHETTALAARTLLGNVLYQGYGQTEVLPIAFMGPDQWFADVPGSEPLRACGTVMPFSLVDIWDENNKPVPAGEIGEIVAKSDGQMTAFWNNPEATAERIVDGWIKTGDIGRIDRNGYVYLIDRATDMIISGGYNIWPLDLERVIASHPEIVEVAVFGVPHPKWGETPLALCVVQNGHQVTEAELIRQVASELGSYMKPSKVVFQTEPLLRNAVGKVNRKKLRDPYWQGADRRVAGS</sequence>
<name>A0A975Q499_9SPHN</name>
<feature type="domain" description="AMP-binding enzyme C-terminal" evidence="2">
    <location>
        <begin position="410"/>
        <end position="485"/>
    </location>
</feature>
<dbReference type="InterPro" id="IPR050237">
    <property type="entry name" value="ATP-dep_AMP-bd_enzyme"/>
</dbReference>
<dbReference type="Pfam" id="PF13193">
    <property type="entry name" value="AMP-binding_C"/>
    <property type="match status" value="1"/>
</dbReference>
<evidence type="ECO:0000259" key="1">
    <source>
        <dbReference type="Pfam" id="PF00501"/>
    </source>
</evidence>
<accession>A0A975Q499</accession>
<evidence type="ECO:0000313" key="4">
    <source>
        <dbReference type="Proteomes" id="UP000681425"/>
    </source>
</evidence>
<feature type="domain" description="AMP-dependent synthetase/ligase" evidence="1">
    <location>
        <begin position="3"/>
        <end position="359"/>
    </location>
</feature>
<dbReference type="InterPro" id="IPR045851">
    <property type="entry name" value="AMP-bd_C_sf"/>
</dbReference>
<organism evidence="3 4">
    <name type="scientific">Sphingobium phenoxybenzoativorans</name>
    <dbReference type="NCBI Taxonomy" id="1592790"/>
    <lineage>
        <taxon>Bacteria</taxon>
        <taxon>Pseudomonadati</taxon>
        <taxon>Pseudomonadota</taxon>
        <taxon>Alphaproteobacteria</taxon>
        <taxon>Sphingomonadales</taxon>
        <taxon>Sphingomonadaceae</taxon>
        <taxon>Sphingobium</taxon>
    </lineage>
</organism>
<dbReference type="InterPro" id="IPR020845">
    <property type="entry name" value="AMP-binding_CS"/>
</dbReference>
<dbReference type="Proteomes" id="UP000681425">
    <property type="component" value="Chromosome"/>
</dbReference>
<dbReference type="Gene3D" id="3.30.300.30">
    <property type="match status" value="1"/>
</dbReference>
<gene>
    <name evidence="3" type="ORF">KFK14_21475</name>
</gene>
<protein>
    <submittedName>
        <fullName evidence="3">AMP-binding protein</fullName>
    </submittedName>
</protein>
<dbReference type="InterPro" id="IPR025110">
    <property type="entry name" value="AMP-bd_C"/>
</dbReference>
<proteinExistence type="predicted"/>
<keyword evidence="4" id="KW-1185">Reference proteome</keyword>
<dbReference type="EMBL" id="CP073910">
    <property type="protein sequence ID" value="QUT08398.1"/>
    <property type="molecule type" value="Genomic_DNA"/>
</dbReference>
<dbReference type="PROSITE" id="PS00455">
    <property type="entry name" value="AMP_BINDING"/>
    <property type="match status" value="1"/>
</dbReference>
<evidence type="ECO:0000259" key="2">
    <source>
        <dbReference type="Pfam" id="PF13193"/>
    </source>
</evidence>
<dbReference type="AlphaFoldDB" id="A0A975Q499"/>
<dbReference type="PANTHER" id="PTHR43767:SF7">
    <property type="entry name" value="MEDIUM_LONG-CHAIN-FATTY-ACID--COA LIGASE FADD8"/>
    <property type="match status" value="1"/>
</dbReference>
<dbReference type="InterPro" id="IPR042099">
    <property type="entry name" value="ANL_N_sf"/>
</dbReference>
<dbReference type="InterPro" id="IPR000873">
    <property type="entry name" value="AMP-dep_synth/lig_dom"/>
</dbReference>
<reference evidence="3" key="1">
    <citation type="submission" date="2021-04" db="EMBL/GenBank/DDBJ databases">
        <title>Isolation of p-tert-butylphenol degrading bacteria Sphingobium phenoxybenzoativorans Tas13 from active sludge.</title>
        <authorList>
            <person name="Li Y."/>
        </authorList>
    </citation>
    <scope>NUCLEOTIDE SEQUENCE</scope>
    <source>
        <strain evidence="3">Tas13</strain>
    </source>
</reference>
<dbReference type="Gene3D" id="3.40.50.12780">
    <property type="entry name" value="N-terminal domain of ligase-like"/>
    <property type="match status" value="1"/>
</dbReference>
<evidence type="ECO:0000313" key="3">
    <source>
        <dbReference type="EMBL" id="QUT08398.1"/>
    </source>
</evidence>